<evidence type="ECO:0000313" key="2">
    <source>
        <dbReference type="Proteomes" id="UP000233100"/>
    </source>
</evidence>
<dbReference type="PANTHER" id="PTHR12138">
    <property type="entry name" value="PRIMATE-EXPANDED PROTEIN FAMILY"/>
    <property type="match status" value="1"/>
</dbReference>
<reference evidence="1 2" key="1">
    <citation type="submission" date="2013-03" db="EMBL/GenBank/DDBJ databases">
        <authorList>
            <person name="Warren W."/>
            <person name="Wilson R.K."/>
        </authorList>
    </citation>
    <scope>NUCLEOTIDE SEQUENCE</scope>
</reference>
<name>A0A7N9IAN0_MACFA</name>
<evidence type="ECO:0000313" key="1">
    <source>
        <dbReference type="Ensembl" id="ENSMFAP00000049601.1"/>
    </source>
</evidence>
<reference evidence="1" key="2">
    <citation type="submission" date="2025-08" db="UniProtKB">
        <authorList>
            <consortium name="Ensembl"/>
        </authorList>
    </citation>
    <scope>IDENTIFICATION</scope>
</reference>
<sequence length="88" mass="9713">MAYSGIFSMFTFRDKFLFCLKARLGCSGTISAHCNLHLPGSRVAGITGVCHHARIIFVFFCKDRILLCCPACLDLLTSSDQPAKILEL</sequence>
<dbReference type="Ensembl" id="ENSMFAT00000090885.1">
    <property type="protein sequence ID" value="ENSMFAP00000049601.1"/>
    <property type="gene ID" value="ENSMFAG00000060888.1"/>
</dbReference>
<keyword evidence="2" id="KW-1185">Reference proteome</keyword>
<dbReference type="PANTHER" id="PTHR12138:SF162">
    <property type="entry name" value="CHROMOSOME UNDETERMINED SCAFFOLD_275, WHOLE GENOME SHOTGUN SEQUENCE"/>
    <property type="match status" value="1"/>
</dbReference>
<dbReference type="AlphaFoldDB" id="A0A7N9IAN0"/>
<protein>
    <submittedName>
        <fullName evidence="1">Uncharacterized protein</fullName>
    </submittedName>
</protein>
<proteinExistence type="predicted"/>
<dbReference type="GeneTree" id="ENSGT01140000286655"/>
<organism evidence="1 2">
    <name type="scientific">Macaca fascicularis</name>
    <name type="common">Crab-eating macaque</name>
    <name type="synonym">Cynomolgus monkey</name>
    <dbReference type="NCBI Taxonomy" id="9541"/>
    <lineage>
        <taxon>Eukaryota</taxon>
        <taxon>Metazoa</taxon>
        <taxon>Chordata</taxon>
        <taxon>Craniata</taxon>
        <taxon>Vertebrata</taxon>
        <taxon>Euteleostomi</taxon>
        <taxon>Mammalia</taxon>
        <taxon>Eutheria</taxon>
        <taxon>Euarchontoglires</taxon>
        <taxon>Primates</taxon>
        <taxon>Haplorrhini</taxon>
        <taxon>Catarrhini</taxon>
        <taxon>Cercopithecidae</taxon>
        <taxon>Cercopithecinae</taxon>
        <taxon>Macaca</taxon>
    </lineage>
</organism>
<accession>A0A7N9IAN0</accession>
<dbReference type="Proteomes" id="UP000233100">
    <property type="component" value="Chromosome 18"/>
</dbReference>
<reference evidence="1" key="3">
    <citation type="submission" date="2025-09" db="UniProtKB">
        <authorList>
            <consortium name="Ensembl"/>
        </authorList>
    </citation>
    <scope>IDENTIFICATION</scope>
</reference>